<dbReference type="NCBIfam" id="NF010600">
    <property type="entry name" value="PRK13995.1"/>
    <property type="match status" value="1"/>
</dbReference>
<dbReference type="HAMAP" id="MF_00276">
    <property type="entry name" value="KdpC"/>
    <property type="match status" value="1"/>
</dbReference>
<comment type="subcellular location">
    <subcellularLocation>
        <location evidence="11">Cell membrane</location>
        <topology evidence="11">Single-pass membrane protein</topology>
    </subcellularLocation>
</comment>
<evidence type="ECO:0000256" key="8">
    <source>
        <dbReference type="ARBA" id="ARBA00022989"/>
    </source>
</evidence>
<comment type="similarity">
    <text evidence="11">Belongs to the KdpC family.</text>
</comment>
<keyword evidence="9 11" id="KW-0406">Ion transport</keyword>
<comment type="function">
    <text evidence="11">Part of the high-affinity ATP-driven potassium transport (or Kdp) system, which catalyzes the hydrolysis of ATP coupled with the electrogenic transport of potassium into the cytoplasm. This subunit acts as a catalytic chaperone that increases the ATP-binding affinity of the ATP-hydrolyzing subunit KdpB by the formation of a transient KdpB/KdpC/ATP ternary complex.</text>
</comment>
<evidence type="ECO:0000256" key="2">
    <source>
        <dbReference type="ARBA" id="ARBA00022475"/>
    </source>
</evidence>
<keyword evidence="7 11" id="KW-0630">Potassium</keyword>
<evidence type="ECO:0000256" key="4">
    <source>
        <dbReference type="ARBA" id="ARBA00022692"/>
    </source>
</evidence>
<evidence type="ECO:0000256" key="10">
    <source>
        <dbReference type="ARBA" id="ARBA00023136"/>
    </source>
</evidence>
<dbReference type="EMBL" id="PTIS01000003">
    <property type="protein sequence ID" value="PPK48881.1"/>
    <property type="molecule type" value="Genomic_DNA"/>
</dbReference>
<reference evidence="12 13" key="1">
    <citation type="submission" date="2018-02" db="EMBL/GenBank/DDBJ databases">
        <title>Genomic Encyclopedia of Archaeal and Bacterial Type Strains, Phase II (KMG-II): from individual species to whole genera.</title>
        <authorList>
            <person name="Goeker M."/>
        </authorList>
    </citation>
    <scope>NUCLEOTIDE SEQUENCE [LARGE SCALE GENOMIC DNA]</scope>
    <source>
        <strain evidence="12 13">DSM 15099</strain>
    </source>
</reference>
<dbReference type="PIRSF" id="PIRSF001296">
    <property type="entry name" value="K_ATPase_KdpC"/>
    <property type="match status" value="1"/>
</dbReference>
<dbReference type="NCBIfam" id="NF001454">
    <property type="entry name" value="PRK00315.1"/>
    <property type="match status" value="1"/>
</dbReference>
<keyword evidence="2 11" id="KW-1003">Cell membrane</keyword>
<dbReference type="NCBIfam" id="TIGR00681">
    <property type="entry name" value="kdpC"/>
    <property type="match status" value="1"/>
</dbReference>
<evidence type="ECO:0000256" key="1">
    <source>
        <dbReference type="ARBA" id="ARBA00022448"/>
    </source>
</evidence>
<comment type="subunit">
    <text evidence="11">The system is composed of three essential subunits: KdpA, KdpB and KdpC.</text>
</comment>
<keyword evidence="5 11" id="KW-0547">Nucleotide-binding</keyword>
<evidence type="ECO:0000313" key="13">
    <source>
        <dbReference type="Proteomes" id="UP000239863"/>
    </source>
</evidence>
<keyword evidence="8 11" id="KW-1133">Transmembrane helix</keyword>
<evidence type="ECO:0000256" key="11">
    <source>
        <dbReference type="HAMAP-Rule" id="MF_00276"/>
    </source>
</evidence>
<evidence type="ECO:0000256" key="9">
    <source>
        <dbReference type="ARBA" id="ARBA00023065"/>
    </source>
</evidence>
<evidence type="ECO:0000256" key="6">
    <source>
        <dbReference type="ARBA" id="ARBA00022840"/>
    </source>
</evidence>
<dbReference type="GO" id="GO:0005524">
    <property type="term" value="F:ATP binding"/>
    <property type="evidence" value="ECO:0007669"/>
    <property type="project" value="UniProtKB-UniRule"/>
</dbReference>
<keyword evidence="4 11" id="KW-0812">Transmembrane</keyword>
<keyword evidence="3 11" id="KW-0633">Potassium transport</keyword>
<dbReference type="PANTHER" id="PTHR30042">
    <property type="entry name" value="POTASSIUM-TRANSPORTING ATPASE C CHAIN"/>
    <property type="match status" value="1"/>
</dbReference>
<dbReference type="InterPro" id="IPR003820">
    <property type="entry name" value="KdpC"/>
</dbReference>
<dbReference type="Proteomes" id="UP000239863">
    <property type="component" value="Unassembled WGS sequence"/>
</dbReference>
<dbReference type="STRING" id="37659.GCA_000703125_01937"/>
<proteinExistence type="inferred from homology"/>
<dbReference type="RefSeq" id="WP_104409312.1">
    <property type="nucleotide sequence ID" value="NZ_PTIS01000003.1"/>
</dbReference>
<evidence type="ECO:0000256" key="7">
    <source>
        <dbReference type="ARBA" id="ARBA00022958"/>
    </source>
</evidence>
<organism evidence="12 13">
    <name type="scientific">Clostridium algidicarnis DSM 15099</name>
    <dbReference type="NCBI Taxonomy" id="1121295"/>
    <lineage>
        <taxon>Bacteria</taxon>
        <taxon>Bacillati</taxon>
        <taxon>Bacillota</taxon>
        <taxon>Clostridia</taxon>
        <taxon>Eubacteriales</taxon>
        <taxon>Clostridiaceae</taxon>
        <taxon>Clostridium</taxon>
    </lineage>
</organism>
<sequence>MKILKQSLIISIVMLILCGLIFPLFMTGVSQIVFNKKANGSIIEVNGKKIGSEFIGQSFTDERFFKGRVSGINYNTYSTEDTIPNKDGEIGYLGVASGSQNLGPSSEILKDRVKKDMDEFLMDNPTVKKENIPTDLLTSSGSGLDPNISIKSARIQVDSISKSTGISKDDLNEIIDKSVQGKSLGVFGEKRVNVLKLNLEVAEKLGLI</sequence>
<dbReference type="PANTHER" id="PTHR30042:SF2">
    <property type="entry name" value="POTASSIUM-TRANSPORTING ATPASE KDPC SUBUNIT"/>
    <property type="match status" value="1"/>
</dbReference>
<feature type="transmembrane region" description="Helical" evidence="11">
    <location>
        <begin position="7"/>
        <end position="26"/>
    </location>
</feature>
<name>A0A2S6FZ74_9CLOT</name>
<keyword evidence="10 11" id="KW-0472">Membrane</keyword>
<dbReference type="OrthoDB" id="9809491at2"/>
<dbReference type="AlphaFoldDB" id="A0A2S6FZ74"/>
<evidence type="ECO:0000313" key="12">
    <source>
        <dbReference type="EMBL" id="PPK48881.1"/>
    </source>
</evidence>
<evidence type="ECO:0000256" key="5">
    <source>
        <dbReference type="ARBA" id="ARBA00022741"/>
    </source>
</evidence>
<dbReference type="GO" id="GO:0005886">
    <property type="term" value="C:plasma membrane"/>
    <property type="evidence" value="ECO:0007669"/>
    <property type="project" value="UniProtKB-SubCell"/>
</dbReference>
<dbReference type="GO" id="GO:0008556">
    <property type="term" value="F:P-type potassium transmembrane transporter activity"/>
    <property type="evidence" value="ECO:0007669"/>
    <property type="project" value="InterPro"/>
</dbReference>
<keyword evidence="1 11" id="KW-0813">Transport</keyword>
<gene>
    <name evidence="11" type="primary">kdpC</name>
    <name evidence="12" type="ORF">BD821_1031</name>
</gene>
<evidence type="ECO:0000256" key="3">
    <source>
        <dbReference type="ARBA" id="ARBA00022538"/>
    </source>
</evidence>
<keyword evidence="6 11" id="KW-0067">ATP-binding</keyword>
<dbReference type="Pfam" id="PF02669">
    <property type="entry name" value="KdpC"/>
    <property type="match status" value="1"/>
</dbReference>
<comment type="caution">
    <text evidence="12">The sequence shown here is derived from an EMBL/GenBank/DDBJ whole genome shotgun (WGS) entry which is preliminary data.</text>
</comment>
<protein>
    <recommendedName>
        <fullName evidence="11">Potassium-transporting ATPase KdpC subunit</fullName>
    </recommendedName>
    <alternativeName>
        <fullName evidence="11">ATP phosphohydrolase [potassium-transporting] C chain</fullName>
    </alternativeName>
    <alternativeName>
        <fullName evidence="11">Potassium-binding and translocating subunit C</fullName>
    </alternativeName>
    <alternativeName>
        <fullName evidence="11">Potassium-translocating ATPase C chain</fullName>
    </alternativeName>
</protein>
<accession>A0A2S6FZ74</accession>